<dbReference type="GO" id="GO:0045892">
    <property type="term" value="P:negative regulation of DNA-templated transcription"/>
    <property type="evidence" value="ECO:0007669"/>
    <property type="project" value="InterPro"/>
</dbReference>
<dbReference type="Pfam" id="PF07022">
    <property type="entry name" value="Phage_CI_repr"/>
    <property type="match status" value="1"/>
</dbReference>
<organism evidence="2 3">
    <name type="scientific">Sinomicrobium weinanense</name>
    <dbReference type="NCBI Taxonomy" id="2842200"/>
    <lineage>
        <taxon>Bacteria</taxon>
        <taxon>Pseudomonadati</taxon>
        <taxon>Bacteroidota</taxon>
        <taxon>Flavobacteriia</taxon>
        <taxon>Flavobacteriales</taxon>
        <taxon>Flavobacteriaceae</taxon>
        <taxon>Sinomicrobium</taxon>
    </lineage>
</organism>
<dbReference type="RefSeq" id="WP_187966733.1">
    <property type="nucleotide sequence ID" value="NZ_JACVDC010000065.1"/>
</dbReference>
<sequence length="237" mass="27944">MLNISKYREHYANTQEKKSLNATFVLEKLKKYLQVKTNIELASILQVKPNTISTWKKRNSLDYELIVTVCEKFDIDLNDLFFDSYNGNDMEEIDRDRNIHLVTRELQYQYVNHLGEESFLNDVPKYHFPFINNDNMRAFQVTGNMMYPTLEDNAIVIGKHLRSPQEITNNKNYVIVSKLRGIFINRVRTSYNSPDELLLVNDNKMIPQEIKIHTDEIAEIWEVRAKLSYSFIEEPVA</sequence>
<reference evidence="2 3" key="1">
    <citation type="submission" date="2020-09" db="EMBL/GenBank/DDBJ databases">
        <title>Sinomicrobium weinanense sp. nov., a halophilic bacteria isolated from saline-alkali soil.</title>
        <authorList>
            <person name="Wu P."/>
            <person name="Ren H."/>
            <person name="Mei Y."/>
            <person name="Liang Y."/>
            <person name="Chen Z."/>
        </authorList>
    </citation>
    <scope>NUCLEOTIDE SEQUENCE [LARGE SCALE GENOMIC DNA]</scope>
    <source>
        <strain evidence="2 3">FJxs</strain>
    </source>
</reference>
<feature type="domain" description="HTH cro/C1-type" evidence="1">
    <location>
        <begin position="40"/>
        <end position="80"/>
    </location>
</feature>
<gene>
    <name evidence="2" type="ORF">IBL28_16615</name>
</gene>
<name>A0A926JU99_9FLAO</name>
<dbReference type="Proteomes" id="UP000653730">
    <property type="component" value="Unassembled WGS sequence"/>
</dbReference>
<dbReference type="EMBL" id="JACVDC010000065">
    <property type="protein sequence ID" value="MBC9797600.1"/>
    <property type="molecule type" value="Genomic_DNA"/>
</dbReference>
<dbReference type="PROSITE" id="PS50943">
    <property type="entry name" value="HTH_CROC1"/>
    <property type="match status" value="1"/>
</dbReference>
<evidence type="ECO:0000313" key="2">
    <source>
        <dbReference type="EMBL" id="MBC9797600.1"/>
    </source>
</evidence>
<proteinExistence type="predicted"/>
<evidence type="ECO:0000313" key="3">
    <source>
        <dbReference type="Proteomes" id="UP000653730"/>
    </source>
</evidence>
<dbReference type="AlphaFoldDB" id="A0A926JU99"/>
<evidence type="ECO:0000259" key="1">
    <source>
        <dbReference type="PROSITE" id="PS50943"/>
    </source>
</evidence>
<dbReference type="Gene3D" id="1.10.260.40">
    <property type="entry name" value="lambda repressor-like DNA-binding domains"/>
    <property type="match status" value="1"/>
</dbReference>
<accession>A0A926JU99</accession>
<protein>
    <submittedName>
        <fullName evidence="2">Helix-turn-helix domain-containing protein</fullName>
    </submittedName>
</protein>
<dbReference type="GO" id="GO:0003677">
    <property type="term" value="F:DNA binding"/>
    <property type="evidence" value="ECO:0007669"/>
    <property type="project" value="InterPro"/>
</dbReference>
<dbReference type="InterPro" id="IPR010982">
    <property type="entry name" value="Lambda_DNA-bd_dom_sf"/>
</dbReference>
<dbReference type="Gene3D" id="2.10.109.10">
    <property type="entry name" value="Umud Fragment, subunit A"/>
    <property type="match status" value="1"/>
</dbReference>
<dbReference type="InterPro" id="IPR010744">
    <property type="entry name" value="Phage_CI_N"/>
</dbReference>
<dbReference type="InterPro" id="IPR001387">
    <property type="entry name" value="Cro/C1-type_HTH"/>
</dbReference>
<keyword evidence="3" id="KW-1185">Reference proteome</keyword>
<comment type="caution">
    <text evidence="2">The sequence shown here is derived from an EMBL/GenBank/DDBJ whole genome shotgun (WGS) entry which is preliminary data.</text>
</comment>